<keyword evidence="6" id="KW-1185">Reference proteome</keyword>
<dbReference type="PANTHER" id="PTHR43792">
    <property type="entry name" value="GNAT FAMILY, PUTATIVE (AFU_ORTHOLOGUE AFUA_3G00765)-RELATED-RELATED"/>
    <property type="match status" value="1"/>
</dbReference>
<dbReference type="AlphaFoldDB" id="A0A1X7PTP9"/>
<feature type="domain" description="N-acetyltransferase" evidence="4">
    <location>
        <begin position="9"/>
        <end position="164"/>
    </location>
</feature>
<dbReference type="PANTHER" id="PTHR43792:SF8">
    <property type="entry name" value="[RIBOSOMAL PROTEIN US5]-ALANINE N-ACETYLTRANSFERASE"/>
    <property type="match status" value="1"/>
</dbReference>
<dbReference type="EMBL" id="FXBL01000004">
    <property type="protein sequence ID" value="SMH55517.1"/>
    <property type="molecule type" value="Genomic_DNA"/>
</dbReference>
<proteinExistence type="inferred from homology"/>
<organism evidence="5 6">
    <name type="scientific">Mesorhizobium australicum</name>
    <dbReference type="NCBI Taxonomy" id="536018"/>
    <lineage>
        <taxon>Bacteria</taxon>
        <taxon>Pseudomonadati</taxon>
        <taxon>Pseudomonadota</taxon>
        <taxon>Alphaproteobacteria</taxon>
        <taxon>Hyphomicrobiales</taxon>
        <taxon>Phyllobacteriaceae</taxon>
        <taxon>Mesorhizobium</taxon>
    </lineage>
</organism>
<dbReference type="InterPro" id="IPR016181">
    <property type="entry name" value="Acyl_CoA_acyltransferase"/>
</dbReference>
<evidence type="ECO:0000256" key="3">
    <source>
        <dbReference type="ARBA" id="ARBA00038502"/>
    </source>
</evidence>
<dbReference type="RefSeq" id="WP_176247646.1">
    <property type="nucleotide sequence ID" value="NZ_FXBL01000004.1"/>
</dbReference>
<dbReference type="GO" id="GO:0016747">
    <property type="term" value="F:acyltransferase activity, transferring groups other than amino-acyl groups"/>
    <property type="evidence" value="ECO:0007669"/>
    <property type="project" value="InterPro"/>
</dbReference>
<keyword evidence="1 5" id="KW-0808">Transferase</keyword>
<evidence type="ECO:0000313" key="6">
    <source>
        <dbReference type="Proteomes" id="UP000193083"/>
    </source>
</evidence>
<keyword evidence="2" id="KW-0012">Acyltransferase</keyword>
<reference evidence="5 6" key="1">
    <citation type="submission" date="2017-04" db="EMBL/GenBank/DDBJ databases">
        <authorList>
            <person name="Afonso C.L."/>
            <person name="Miller P.J."/>
            <person name="Scott M.A."/>
            <person name="Spackman E."/>
            <person name="Goraichik I."/>
            <person name="Dimitrov K.M."/>
            <person name="Suarez D.L."/>
            <person name="Swayne D.E."/>
        </authorList>
    </citation>
    <scope>NUCLEOTIDE SEQUENCE [LARGE SCALE GENOMIC DNA]</scope>
    <source>
        <strain evidence="5 6">B5P</strain>
    </source>
</reference>
<dbReference type="InterPro" id="IPR000182">
    <property type="entry name" value="GNAT_dom"/>
</dbReference>
<dbReference type="InterPro" id="IPR051531">
    <property type="entry name" value="N-acetyltransferase"/>
</dbReference>
<protein>
    <submittedName>
        <fullName evidence="5">Protein N-acetyltransferase, RimJ/RimL family</fullName>
    </submittedName>
</protein>
<sequence>MHILVTKRLTLRKPTMLDAEQIAAGLSNWNVARMLTQVPYPYFVKDAEEWIEHVSADADSHVYTIHREQLVGVVAIEGGGPQPRLGYWLAEHVHGHGYMTEAAGALIAHAFDTTPIWAIESAALTDNPASLRVQEKLGFAITGLRDVYSRSRGDGAQVVTTRLSAASWRAGLGRVEKSAA</sequence>
<dbReference type="Pfam" id="PF13302">
    <property type="entry name" value="Acetyltransf_3"/>
    <property type="match status" value="1"/>
</dbReference>
<evidence type="ECO:0000256" key="2">
    <source>
        <dbReference type="ARBA" id="ARBA00023315"/>
    </source>
</evidence>
<evidence type="ECO:0000256" key="1">
    <source>
        <dbReference type="ARBA" id="ARBA00022679"/>
    </source>
</evidence>
<evidence type="ECO:0000313" key="5">
    <source>
        <dbReference type="EMBL" id="SMH55517.1"/>
    </source>
</evidence>
<dbReference type="Proteomes" id="UP000193083">
    <property type="component" value="Unassembled WGS sequence"/>
</dbReference>
<gene>
    <name evidence="5" type="ORF">SAMN02982922_5357</name>
</gene>
<comment type="similarity">
    <text evidence="3">Belongs to the acetyltransferase family. RimJ subfamily.</text>
</comment>
<evidence type="ECO:0000259" key="4">
    <source>
        <dbReference type="PROSITE" id="PS51186"/>
    </source>
</evidence>
<dbReference type="PROSITE" id="PS51186">
    <property type="entry name" value="GNAT"/>
    <property type="match status" value="1"/>
</dbReference>
<dbReference type="Gene3D" id="3.40.630.30">
    <property type="match status" value="1"/>
</dbReference>
<name>A0A1X7PTP9_9HYPH</name>
<dbReference type="SUPFAM" id="SSF55729">
    <property type="entry name" value="Acyl-CoA N-acyltransferases (Nat)"/>
    <property type="match status" value="1"/>
</dbReference>
<accession>A0A1X7PTP9</accession>